<reference evidence="3" key="1">
    <citation type="journal article" date="2020" name="bioRxiv">
        <title>Hybrid origin of Populus tomentosa Carr. identified through genome sequencing and phylogenomic analysis.</title>
        <authorList>
            <person name="An X."/>
            <person name="Gao K."/>
            <person name="Chen Z."/>
            <person name="Li J."/>
            <person name="Yang X."/>
            <person name="Yang X."/>
            <person name="Zhou J."/>
            <person name="Guo T."/>
            <person name="Zhao T."/>
            <person name="Huang S."/>
            <person name="Miao D."/>
            <person name="Khan W.U."/>
            <person name="Rao P."/>
            <person name="Ye M."/>
            <person name="Lei B."/>
            <person name="Liao W."/>
            <person name="Wang J."/>
            <person name="Ji L."/>
            <person name="Li Y."/>
            <person name="Guo B."/>
            <person name="Mustafa N.S."/>
            <person name="Li S."/>
            <person name="Yun Q."/>
            <person name="Keller S.R."/>
            <person name="Mao J."/>
            <person name="Zhang R."/>
            <person name="Strauss S.H."/>
        </authorList>
    </citation>
    <scope>NUCLEOTIDE SEQUENCE</scope>
    <source>
        <strain evidence="3">GM15</strain>
        <tissue evidence="3">Leaf</tissue>
    </source>
</reference>
<evidence type="ECO:0000313" key="3">
    <source>
        <dbReference type="EMBL" id="KAG6771435.1"/>
    </source>
</evidence>
<dbReference type="PANTHER" id="PTHR43205">
    <property type="entry name" value="PROSTAGLANDIN REDUCTASE"/>
    <property type="match status" value="1"/>
</dbReference>
<dbReference type="PANTHER" id="PTHR43205:SF12">
    <property type="entry name" value="OS06G0602900 PROTEIN"/>
    <property type="match status" value="1"/>
</dbReference>
<organism evidence="3 4">
    <name type="scientific">Populus tomentosa</name>
    <name type="common">Chinese white poplar</name>
    <dbReference type="NCBI Taxonomy" id="118781"/>
    <lineage>
        <taxon>Eukaryota</taxon>
        <taxon>Viridiplantae</taxon>
        <taxon>Streptophyta</taxon>
        <taxon>Embryophyta</taxon>
        <taxon>Tracheophyta</taxon>
        <taxon>Spermatophyta</taxon>
        <taxon>Magnoliopsida</taxon>
        <taxon>eudicotyledons</taxon>
        <taxon>Gunneridae</taxon>
        <taxon>Pentapetalae</taxon>
        <taxon>rosids</taxon>
        <taxon>fabids</taxon>
        <taxon>Malpighiales</taxon>
        <taxon>Salicaceae</taxon>
        <taxon>Saliceae</taxon>
        <taxon>Populus</taxon>
    </lineage>
</organism>
<dbReference type="Pfam" id="PF00107">
    <property type="entry name" value="ADH_zinc_N"/>
    <property type="match status" value="1"/>
</dbReference>
<evidence type="ECO:0000256" key="1">
    <source>
        <dbReference type="ARBA" id="ARBA00023002"/>
    </source>
</evidence>
<keyword evidence="4" id="KW-1185">Reference proteome</keyword>
<sequence>MVVCFGQPIQALGVAKVLVSHHPEFVKDDLVVGFIHWGDYSVQKVELLRKLDPTIQFPLSYHLGVLGFNGLTAYVGLFEICKPRKGERVFVSAACGSVGNLVGQYAKTSGCYVVGSAGSNYKVTLLKEKLGFDDAFNYKEETDFKSTLQRYFPDGIDIYLDNVGAEMLEAAVANMNKLGRVAACGVIAEYTDGGKRAAPKDISIGLETIPSAFTGLFHGHNVGKKIVKIADE</sequence>
<dbReference type="EMBL" id="JAAWWB010000011">
    <property type="protein sequence ID" value="KAG6771435.1"/>
    <property type="molecule type" value="Genomic_DNA"/>
</dbReference>
<proteinExistence type="predicted"/>
<gene>
    <name evidence="3" type="ORF">POTOM_022797</name>
</gene>
<feature type="domain" description="Alcohol dehydrogenase-like C-terminal" evidence="2">
    <location>
        <begin position="98"/>
        <end position="190"/>
    </location>
</feature>
<dbReference type="OrthoDB" id="809632at2759"/>
<comment type="caution">
    <text evidence="3">The sequence shown here is derived from an EMBL/GenBank/DDBJ whole genome shotgun (WGS) entry which is preliminary data.</text>
</comment>
<accession>A0A8X7ZM41</accession>
<evidence type="ECO:0000259" key="2">
    <source>
        <dbReference type="Pfam" id="PF00107"/>
    </source>
</evidence>
<dbReference type="FunFam" id="3.40.50.720:FF:000121">
    <property type="entry name" value="Prostaglandin reductase 2"/>
    <property type="match status" value="1"/>
</dbReference>
<protein>
    <recommendedName>
        <fullName evidence="2">Alcohol dehydrogenase-like C-terminal domain-containing protein</fullName>
    </recommendedName>
</protein>
<dbReference type="AlphaFoldDB" id="A0A8X7ZM41"/>
<dbReference type="GO" id="GO:0016628">
    <property type="term" value="F:oxidoreductase activity, acting on the CH-CH group of donors, NAD or NADP as acceptor"/>
    <property type="evidence" value="ECO:0007669"/>
    <property type="project" value="InterPro"/>
</dbReference>
<dbReference type="Proteomes" id="UP000886885">
    <property type="component" value="Chromosome 6A"/>
</dbReference>
<dbReference type="InterPro" id="IPR045010">
    <property type="entry name" value="MDR_fam"/>
</dbReference>
<evidence type="ECO:0000313" key="4">
    <source>
        <dbReference type="Proteomes" id="UP000886885"/>
    </source>
</evidence>
<dbReference type="InterPro" id="IPR013149">
    <property type="entry name" value="ADH-like_C"/>
</dbReference>
<keyword evidence="1" id="KW-0560">Oxidoreductase</keyword>
<name>A0A8X7ZM41_POPTO</name>